<reference evidence="1 2" key="1">
    <citation type="submission" date="2020-07" db="EMBL/GenBank/DDBJ databases">
        <title>Genomic Encyclopedia of Type Strains, Phase IV (KMG-V): Genome sequencing to study the core and pangenomes of soil and plant-associated prokaryotes.</title>
        <authorList>
            <person name="Whitman W."/>
        </authorList>
    </citation>
    <scope>NUCLEOTIDE SEQUENCE [LARGE SCALE GENOMIC DNA]</scope>
    <source>
        <strain evidence="1 2">X4EP2</strain>
    </source>
</reference>
<dbReference type="AlphaFoldDB" id="A0A7Y9TG54"/>
<dbReference type="Pfam" id="PF11185">
    <property type="entry name" value="DUF2971"/>
    <property type="match status" value="1"/>
</dbReference>
<accession>A0A7Y9TG54</accession>
<comment type="caution">
    <text evidence="1">The sequence shown here is derived from an EMBL/GenBank/DDBJ whole genome shotgun (WGS) entry which is preliminary data.</text>
</comment>
<proteinExistence type="predicted"/>
<dbReference type="InterPro" id="IPR021352">
    <property type="entry name" value="DUF2971"/>
</dbReference>
<evidence type="ECO:0000313" key="2">
    <source>
        <dbReference type="Proteomes" id="UP000589520"/>
    </source>
</evidence>
<dbReference type="Proteomes" id="UP000589520">
    <property type="component" value="Unassembled WGS sequence"/>
</dbReference>
<keyword evidence="2" id="KW-1185">Reference proteome</keyword>
<name>A0A7Y9TG54_9BACT</name>
<dbReference type="EMBL" id="JACCCW010000001">
    <property type="protein sequence ID" value="NYF78370.1"/>
    <property type="molecule type" value="Genomic_DNA"/>
</dbReference>
<organism evidence="1 2">
    <name type="scientific">Granulicella arctica</name>
    <dbReference type="NCBI Taxonomy" id="940613"/>
    <lineage>
        <taxon>Bacteria</taxon>
        <taxon>Pseudomonadati</taxon>
        <taxon>Acidobacteriota</taxon>
        <taxon>Terriglobia</taxon>
        <taxon>Terriglobales</taxon>
        <taxon>Acidobacteriaceae</taxon>
        <taxon>Granulicella</taxon>
    </lineage>
</organism>
<evidence type="ECO:0000313" key="1">
    <source>
        <dbReference type="EMBL" id="NYF78370.1"/>
    </source>
</evidence>
<gene>
    <name evidence="1" type="ORF">HDF17_000657</name>
</gene>
<sequence>MEPALGTPQYYFPYVQSLLNQLDWKPDPELIVWHYTSGPGLISIIESGTIFATQVSCLNDATEIRYAASKLREALSSMLLGMEEDEPTTKFTNRYIELLQDDDAAPNSVGLPYFVSCFSLLEDDLSQWRSYGGGENGYAIGIKTKDLFGASNSLVVRVVYDIQKHAALANQIAEATVRFYKEGLEAGIESWDDVFLAAWDTALTQLAPIVKDPGFELEKEVRLIHQLQAIEIPDIRVLQRKTMMSRHLPMRFPIAAPIHRPRIPIHRVIVGPSRHKEISRISVDTLLRTHGYPTGLVISSARPYQEM</sequence>
<evidence type="ECO:0008006" key="3">
    <source>
        <dbReference type="Google" id="ProtNLM"/>
    </source>
</evidence>
<protein>
    <recommendedName>
        <fullName evidence="3">DUF2971 domain-containing protein</fullName>
    </recommendedName>
</protein>
<dbReference type="RefSeq" id="WP_179487721.1">
    <property type="nucleotide sequence ID" value="NZ_JACCCW010000001.1"/>
</dbReference>